<protein>
    <submittedName>
        <fullName evidence="3">LysM domain-containing protein</fullName>
    </submittedName>
</protein>
<keyword evidence="4" id="KW-1185">Reference proteome</keyword>
<evidence type="ECO:0000313" key="3">
    <source>
        <dbReference type="EMBL" id="SDH83375.1"/>
    </source>
</evidence>
<feature type="region of interest" description="Disordered" evidence="1">
    <location>
        <begin position="128"/>
        <end position="171"/>
    </location>
</feature>
<dbReference type="InterPro" id="IPR052196">
    <property type="entry name" value="Bact_Kbp"/>
</dbReference>
<dbReference type="CDD" id="cd00118">
    <property type="entry name" value="LysM"/>
    <property type="match status" value="1"/>
</dbReference>
<evidence type="ECO:0000313" key="4">
    <source>
        <dbReference type="Proteomes" id="UP000217076"/>
    </source>
</evidence>
<dbReference type="PANTHER" id="PTHR34700:SF4">
    <property type="entry name" value="PHAGE-LIKE ELEMENT PBSX PROTEIN XKDP"/>
    <property type="match status" value="1"/>
</dbReference>
<reference evidence="4" key="1">
    <citation type="submission" date="2016-10" db="EMBL/GenBank/DDBJ databases">
        <authorList>
            <person name="Varghese N."/>
            <person name="Submissions S."/>
        </authorList>
    </citation>
    <scope>NUCLEOTIDE SEQUENCE [LARGE SCALE GENOMIC DNA]</scope>
    <source>
        <strain evidence="4">930I</strain>
    </source>
</reference>
<dbReference type="Pfam" id="PF01476">
    <property type="entry name" value="LysM"/>
    <property type="match status" value="1"/>
</dbReference>
<feature type="domain" description="LysM" evidence="2">
    <location>
        <begin position="325"/>
        <end position="374"/>
    </location>
</feature>
<organism evidence="3 4">
    <name type="scientific">Roseospirillum parvum</name>
    <dbReference type="NCBI Taxonomy" id="83401"/>
    <lineage>
        <taxon>Bacteria</taxon>
        <taxon>Pseudomonadati</taxon>
        <taxon>Pseudomonadota</taxon>
        <taxon>Alphaproteobacteria</taxon>
        <taxon>Rhodospirillales</taxon>
        <taxon>Rhodospirillaceae</taxon>
        <taxon>Roseospirillum</taxon>
    </lineage>
</organism>
<dbReference type="STRING" id="83401.SAMN05421742_11510"/>
<name>A0A1G8FML4_9PROT</name>
<proteinExistence type="predicted"/>
<dbReference type="Gene3D" id="3.30.420.430">
    <property type="match status" value="1"/>
</dbReference>
<dbReference type="OrthoDB" id="370541at2"/>
<evidence type="ECO:0000259" key="2">
    <source>
        <dbReference type="PROSITE" id="PS51782"/>
    </source>
</evidence>
<dbReference type="InterPro" id="IPR036779">
    <property type="entry name" value="LysM_dom_sf"/>
</dbReference>
<accession>A0A1G8FML4</accession>
<sequence length="378" mass="39279">MTRAVILGGLAVVAALTALGLFLFLPSEPERAARTASPAPPTVTPAPPATSPAPVAETPAPAPPAREAPDRPPGTPSFDVARVDDQGNLVVAGRAAPDSEVTVSIDGEPKGTARTDARGEFVFLPDQPLPPGPHQLTLSARPAAPTSEADAAGEVPDTPPAEPAPGDGAPIAGDEVVVLEVPQPLARPGAPRPPTLPTVKLGQGGTTLMSPGGSTDGPTVGLVDYDRDGRLRLSGQAPPGAQLRAYLDNRLLGETTADAQGHWEISPKVRAAEGPHTLRLDQVDPEGKVIARRQVPFEMTPFAQDTLASDAPATATPAEAAADRRIVVIQPGNNLWRIAQRVYGSGFDYTIIYRANSDQIRDPDLIYPGQVFDLPPEG</sequence>
<dbReference type="EMBL" id="FNCV01000015">
    <property type="protein sequence ID" value="SDH83375.1"/>
    <property type="molecule type" value="Genomic_DNA"/>
</dbReference>
<dbReference type="InterPro" id="IPR018392">
    <property type="entry name" value="LysM"/>
</dbReference>
<feature type="compositionally biased region" description="Pro residues" evidence="1">
    <location>
        <begin position="38"/>
        <end position="51"/>
    </location>
</feature>
<dbReference type="Gene3D" id="3.10.350.10">
    <property type="entry name" value="LysM domain"/>
    <property type="match status" value="1"/>
</dbReference>
<dbReference type="InterPro" id="IPR013783">
    <property type="entry name" value="Ig-like_fold"/>
</dbReference>
<dbReference type="RefSeq" id="WP_143131031.1">
    <property type="nucleotide sequence ID" value="NZ_FNCV01000015.1"/>
</dbReference>
<dbReference type="SMART" id="SM00257">
    <property type="entry name" value="LysM"/>
    <property type="match status" value="1"/>
</dbReference>
<dbReference type="Gene3D" id="2.60.40.10">
    <property type="entry name" value="Immunoglobulins"/>
    <property type="match status" value="1"/>
</dbReference>
<gene>
    <name evidence="3" type="ORF">SAMN05421742_11510</name>
</gene>
<dbReference type="PANTHER" id="PTHR34700">
    <property type="entry name" value="POTASSIUM BINDING PROTEIN KBP"/>
    <property type="match status" value="1"/>
</dbReference>
<dbReference type="Proteomes" id="UP000217076">
    <property type="component" value="Unassembled WGS sequence"/>
</dbReference>
<evidence type="ECO:0000256" key="1">
    <source>
        <dbReference type="SAM" id="MobiDB-lite"/>
    </source>
</evidence>
<dbReference type="PROSITE" id="PS51782">
    <property type="entry name" value="LYSM"/>
    <property type="match status" value="1"/>
</dbReference>
<feature type="region of interest" description="Disordered" evidence="1">
    <location>
        <begin position="30"/>
        <end position="81"/>
    </location>
</feature>
<feature type="compositionally biased region" description="Pro residues" evidence="1">
    <location>
        <begin position="60"/>
        <end position="75"/>
    </location>
</feature>
<dbReference type="AlphaFoldDB" id="A0A1G8FML4"/>